<dbReference type="Proteomes" id="UP000281061">
    <property type="component" value="Unassembled WGS sequence"/>
</dbReference>
<dbReference type="Gene3D" id="3.40.50.720">
    <property type="entry name" value="NAD(P)-binding Rossmann-like Domain"/>
    <property type="match status" value="1"/>
</dbReference>
<dbReference type="Gene3D" id="1.10.1040.10">
    <property type="entry name" value="N-(1-d-carboxylethyl)-l-norvaline Dehydrogenase, domain 2"/>
    <property type="match status" value="1"/>
</dbReference>
<evidence type="ECO:0000256" key="3">
    <source>
        <dbReference type="ARBA" id="ARBA00023064"/>
    </source>
</evidence>
<dbReference type="SUPFAM" id="SSF48179">
    <property type="entry name" value="6-phosphogluconate dehydrogenase C-terminal domain-like"/>
    <property type="match status" value="1"/>
</dbReference>
<dbReference type="GO" id="GO:0004616">
    <property type="term" value="F:phosphogluconate dehydrogenase (decarboxylating) activity"/>
    <property type="evidence" value="ECO:0007669"/>
    <property type="project" value="InterPro"/>
</dbReference>
<sequence length="296" mass="32658">MKVYLIGLGKMGYNLALNMKSHQHQVVGFDVSADVLKKAESDGFETIDALDKLKEDSERKVIWVMLPAGKITNSTLLTLEGLVNPEDIVIDGGNSDYHDSMKRAEEFSKVKAYFMDIGTSGGTYGALHGASFMVGGNEDAYKYIEPVLTDMAAEDGLLYTGKSGSGHYLKVIHNAILHSMMEVMGEGFDLLHASPFDYNLKDVAYTWNKSAVIRGWLMELMYQALSQNKKLDDVSTVIHSSSACADALKSAMELNIPIPTIGLSLVMRQRTQQQETFNARVINSLRKEVGGYRPEA</sequence>
<dbReference type="RefSeq" id="WP_122211336.1">
    <property type="nucleotide sequence ID" value="NZ_RDCH01000042.1"/>
</dbReference>
<dbReference type="GO" id="GO:0019521">
    <property type="term" value="P:D-gluconate metabolic process"/>
    <property type="evidence" value="ECO:0007669"/>
    <property type="project" value="UniProtKB-KW"/>
</dbReference>
<feature type="domain" description="6-phosphogluconate dehydrogenase C-terminal" evidence="4">
    <location>
        <begin position="166"/>
        <end position="275"/>
    </location>
</feature>
<dbReference type="SUPFAM" id="SSF51735">
    <property type="entry name" value="NAD(P)-binding Rossmann-fold domains"/>
    <property type="match status" value="1"/>
</dbReference>
<organism evidence="6 7">
    <name type="scientific">Lactiplantibacillus pentosus</name>
    <name type="common">Lactobacillus pentosus</name>
    <dbReference type="NCBI Taxonomy" id="1589"/>
    <lineage>
        <taxon>Bacteria</taxon>
        <taxon>Bacillati</taxon>
        <taxon>Bacillota</taxon>
        <taxon>Bacilli</taxon>
        <taxon>Lactobacillales</taxon>
        <taxon>Lactobacillaceae</taxon>
        <taxon>Lactiplantibacillus</taxon>
    </lineage>
</organism>
<comment type="caution">
    <text evidence="6">The sequence shown here is derived from an EMBL/GenBank/DDBJ whole genome shotgun (WGS) entry which is preliminary data.</text>
</comment>
<dbReference type="GO" id="GO:0050661">
    <property type="term" value="F:NADP binding"/>
    <property type="evidence" value="ECO:0007669"/>
    <property type="project" value="InterPro"/>
</dbReference>
<evidence type="ECO:0000313" key="7">
    <source>
        <dbReference type="Proteomes" id="UP000281061"/>
    </source>
</evidence>
<evidence type="ECO:0000256" key="2">
    <source>
        <dbReference type="ARBA" id="ARBA00023002"/>
    </source>
</evidence>
<gene>
    <name evidence="6" type="ORF">D6U17_01785</name>
</gene>
<dbReference type="EMBL" id="RDCL01000021">
    <property type="protein sequence ID" value="RMW57063.1"/>
    <property type="molecule type" value="Genomic_DNA"/>
</dbReference>
<dbReference type="AlphaFoldDB" id="A0AB37RL27"/>
<dbReference type="PRINTS" id="PR00076">
    <property type="entry name" value="6PGDHDRGNASE"/>
</dbReference>
<feature type="domain" description="6-phosphogluconate dehydrogenase NADP-binding" evidence="5">
    <location>
        <begin position="3"/>
        <end position="153"/>
    </location>
</feature>
<dbReference type="InterPro" id="IPR006114">
    <property type="entry name" value="6PGDH_C"/>
</dbReference>
<reference evidence="6 7" key="1">
    <citation type="submission" date="2018-10" db="EMBL/GenBank/DDBJ databases">
        <title>Genome sequences of five Lactobacillus pentosus strains isolated from brines of traditionally fermented spanish-style green table olives and differences between them.</title>
        <authorList>
            <person name="Jimenez Diaz R."/>
        </authorList>
    </citation>
    <scope>NUCLEOTIDE SEQUENCE [LARGE SCALE GENOMIC DNA]</scope>
    <source>
        <strain evidence="6 7">IG8</strain>
    </source>
</reference>
<dbReference type="InterPro" id="IPR013328">
    <property type="entry name" value="6PGD_dom2"/>
</dbReference>
<dbReference type="InterPro" id="IPR036291">
    <property type="entry name" value="NAD(P)-bd_dom_sf"/>
</dbReference>
<proteinExistence type="inferred from homology"/>
<dbReference type="InterPro" id="IPR006183">
    <property type="entry name" value="Pgluconate_DH"/>
</dbReference>
<accession>A0AB37RL27</accession>
<dbReference type="InterPro" id="IPR006115">
    <property type="entry name" value="6PGDH_NADP-bd"/>
</dbReference>
<name>A0AB37RL27_LACPE</name>
<protein>
    <submittedName>
        <fullName evidence="6">NADP-dependent phosphogluconate dehydrogenase</fullName>
    </submittedName>
</protein>
<evidence type="ECO:0000259" key="4">
    <source>
        <dbReference type="Pfam" id="PF00393"/>
    </source>
</evidence>
<keyword evidence="2" id="KW-0560">Oxidoreductase</keyword>
<dbReference type="PANTHER" id="PTHR11811">
    <property type="entry name" value="6-PHOSPHOGLUCONATE DEHYDROGENASE"/>
    <property type="match status" value="1"/>
</dbReference>
<dbReference type="NCBIfam" id="NF007161">
    <property type="entry name" value="PRK09599.1"/>
    <property type="match status" value="1"/>
</dbReference>
<keyword evidence="3" id="KW-0311">Gluconate utilization</keyword>
<comment type="similarity">
    <text evidence="1">Belongs to the 6-phosphogluconate dehydrogenase family.</text>
</comment>
<dbReference type="Pfam" id="PF00393">
    <property type="entry name" value="6PGD"/>
    <property type="match status" value="1"/>
</dbReference>
<evidence type="ECO:0000256" key="1">
    <source>
        <dbReference type="ARBA" id="ARBA00008419"/>
    </source>
</evidence>
<dbReference type="InterPro" id="IPR008927">
    <property type="entry name" value="6-PGluconate_DH-like_C_sf"/>
</dbReference>
<dbReference type="Pfam" id="PF03446">
    <property type="entry name" value="NAD_binding_2"/>
    <property type="match status" value="1"/>
</dbReference>
<evidence type="ECO:0000313" key="6">
    <source>
        <dbReference type="EMBL" id="RMW57063.1"/>
    </source>
</evidence>
<dbReference type="GO" id="GO:0006098">
    <property type="term" value="P:pentose-phosphate shunt"/>
    <property type="evidence" value="ECO:0007669"/>
    <property type="project" value="InterPro"/>
</dbReference>
<evidence type="ECO:0000259" key="5">
    <source>
        <dbReference type="Pfam" id="PF03446"/>
    </source>
</evidence>